<dbReference type="Proteomes" id="UP001157502">
    <property type="component" value="Chromosome 12"/>
</dbReference>
<sequence>MAQKRGKGSFPHQHAPKDDWMTFALVKRKITSVNIRECDDYDMTSHVEEEEEENEEVEGRKKKTKRKFNDYVLESDDMEEEEDVAGSGFPSC</sequence>
<dbReference type="EMBL" id="CM055739">
    <property type="protein sequence ID" value="KAJ8004313.1"/>
    <property type="molecule type" value="Genomic_DNA"/>
</dbReference>
<evidence type="ECO:0000313" key="1">
    <source>
        <dbReference type="EMBL" id="KAJ8004313.1"/>
    </source>
</evidence>
<name>A0ACC2GLH8_DALPE</name>
<reference evidence="1" key="1">
    <citation type="submission" date="2021-05" db="EMBL/GenBank/DDBJ databases">
        <authorList>
            <person name="Pan Q."/>
            <person name="Jouanno E."/>
            <person name="Zahm M."/>
            <person name="Klopp C."/>
            <person name="Cabau C."/>
            <person name="Louis A."/>
            <person name="Berthelot C."/>
            <person name="Parey E."/>
            <person name="Roest Crollius H."/>
            <person name="Montfort J."/>
            <person name="Robinson-Rechavi M."/>
            <person name="Bouchez O."/>
            <person name="Lampietro C."/>
            <person name="Lopez Roques C."/>
            <person name="Donnadieu C."/>
            <person name="Postlethwait J."/>
            <person name="Bobe J."/>
            <person name="Dillon D."/>
            <person name="Chandos A."/>
            <person name="von Hippel F."/>
            <person name="Guiguen Y."/>
        </authorList>
    </citation>
    <scope>NUCLEOTIDE SEQUENCE</scope>
    <source>
        <strain evidence="1">YG-Jan2019</strain>
    </source>
</reference>
<keyword evidence="2" id="KW-1185">Reference proteome</keyword>
<accession>A0ACC2GLH8</accession>
<protein>
    <submittedName>
        <fullName evidence="1">Uncharacterized protein</fullName>
    </submittedName>
</protein>
<organism evidence="1 2">
    <name type="scientific">Dallia pectoralis</name>
    <name type="common">Alaska blackfish</name>
    <dbReference type="NCBI Taxonomy" id="75939"/>
    <lineage>
        <taxon>Eukaryota</taxon>
        <taxon>Metazoa</taxon>
        <taxon>Chordata</taxon>
        <taxon>Craniata</taxon>
        <taxon>Vertebrata</taxon>
        <taxon>Euteleostomi</taxon>
        <taxon>Actinopterygii</taxon>
        <taxon>Neopterygii</taxon>
        <taxon>Teleostei</taxon>
        <taxon>Protacanthopterygii</taxon>
        <taxon>Esociformes</taxon>
        <taxon>Umbridae</taxon>
        <taxon>Dallia</taxon>
    </lineage>
</organism>
<comment type="caution">
    <text evidence="1">The sequence shown here is derived from an EMBL/GenBank/DDBJ whole genome shotgun (WGS) entry which is preliminary data.</text>
</comment>
<evidence type="ECO:0000313" key="2">
    <source>
        <dbReference type="Proteomes" id="UP001157502"/>
    </source>
</evidence>
<gene>
    <name evidence="1" type="ORF">DPEC_G00157830</name>
</gene>
<proteinExistence type="predicted"/>